<keyword evidence="2" id="KW-0067">ATP-binding</keyword>
<evidence type="ECO:0000313" key="4">
    <source>
        <dbReference type="EMBL" id="SER14995.1"/>
    </source>
</evidence>
<feature type="region of interest" description="Disordered" evidence="3">
    <location>
        <begin position="217"/>
        <end position="285"/>
    </location>
</feature>
<gene>
    <name evidence="2" type="primary">tmcAL</name>
    <name evidence="4" type="ORF">SAMN04487884_102193</name>
</gene>
<keyword evidence="2" id="KW-0963">Cytoplasm</keyword>
<dbReference type="Pfam" id="PF05636">
    <property type="entry name" value="HIGH_NTase1"/>
    <property type="match status" value="2"/>
</dbReference>
<dbReference type="GO" id="GO:0000049">
    <property type="term" value="F:tRNA binding"/>
    <property type="evidence" value="ECO:0007669"/>
    <property type="project" value="UniProtKB-KW"/>
</dbReference>
<keyword evidence="4" id="KW-0808">Transferase</keyword>
<accession>A0A1H9LUZ5</accession>
<dbReference type="GO" id="GO:0016740">
    <property type="term" value="F:transferase activity"/>
    <property type="evidence" value="ECO:0007669"/>
    <property type="project" value="UniProtKB-KW"/>
</dbReference>
<comment type="catalytic activity">
    <reaction evidence="2">
        <text>cytidine(34) in elongator tRNA(Met) + acetate + ATP = N(4)-acetylcytidine(34) in elongator tRNA(Met) + AMP + diphosphate</text>
        <dbReference type="Rhea" id="RHEA:58144"/>
        <dbReference type="Rhea" id="RHEA-COMP:10693"/>
        <dbReference type="Rhea" id="RHEA-COMP:10694"/>
        <dbReference type="ChEBI" id="CHEBI:30089"/>
        <dbReference type="ChEBI" id="CHEBI:30616"/>
        <dbReference type="ChEBI" id="CHEBI:33019"/>
        <dbReference type="ChEBI" id="CHEBI:74900"/>
        <dbReference type="ChEBI" id="CHEBI:82748"/>
        <dbReference type="ChEBI" id="CHEBI:456215"/>
    </reaction>
</comment>
<evidence type="ECO:0000313" key="5">
    <source>
        <dbReference type="Proteomes" id="UP000182584"/>
    </source>
</evidence>
<organism evidence="4 5">
    <name type="scientific">Butyrivibrio fibrisolvens</name>
    <dbReference type="NCBI Taxonomy" id="831"/>
    <lineage>
        <taxon>Bacteria</taxon>
        <taxon>Bacillati</taxon>
        <taxon>Bacillota</taxon>
        <taxon>Clostridia</taxon>
        <taxon>Lachnospirales</taxon>
        <taxon>Lachnospiraceae</taxon>
        <taxon>Butyrivibrio</taxon>
    </lineage>
</organism>
<comment type="function">
    <text evidence="2">Catalyzes the formation of N(4)-acetylcytidine (ac(4)C) at the wobble position of elongator tRNA(Met), using acetate and ATP as substrates. First activates an acetate ion to form acetyladenylate (Ac-AMP) and then transfers the acetyl group to tRNA to form ac(4)C34.</text>
</comment>
<comment type="similarity">
    <text evidence="2">Belongs to the TmcAL family.</text>
</comment>
<protein>
    <recommendedName>
        <fullName evidence="2">tRNA(Met) cytidine acetate ligase</fullName>
        <ecNumber evidence="2">6.3.4.-</ecNumber>
    </recommendedName>
</protein>
<feature type="binding site" evidence="2">
    <location>
        <position position="188"/>
    </location>
    <ligand>
        <name>ATP</name>
        <dbReference type="ChEBI" id="CHEBI:30616"/>
    </ligand>
</feature>
<keyword evidence="2" id="KW-0820">tRNA-binding</keyword>
<dbReference type="SUPFAM" id="SSF52374">
    <property type="entry name" value="Nucleotidylyl transferase"/>
    <property type="match status" value="1"/>
</dbReference>
<dbReference type="EC" id="6.3.4.-" evidence="2"/>
<keyword evidence="2" id="KW-0436">Ligase</keyword>
<dbReference type="GO" id="GO:0006400">
    <property type="term" value="P:tRNA modification"/>
    <property type="evidence" value="ECO:0007669"/>
    <property type="project" value="UniProtKB-UniRule"/>
</dbReference>
<dbReference type="RefSeq" id="WP_074754091.1">
    <property type="nucleotide sequence ID" value="NZ_FOGJ01000002.1"/>
</dbReference>
<dbReference type="eggNOG" id="COG1323">
    <property type="taxonomic scope" value="Bacteria"/>
</dbReference>
<name>A0A1H9LUZ5_BUTFI</name>
<dbReference type="OrthoDB" id="9769796at2"/>
<feature type="binding site" evidence="2">
    <location>
        <begin position="7"/>
        <end position="20"/>
    </location>
    <ligand>
        <name>ATP</name>
        <dbReference type="ChEBI" id="CHEBI:30616"/>
    </ligand>
</feature>
<sequence length="474" mass="53288">MKTIGIVCELNPLHSGHKYLLDMARQKFSADYVVLVMSGDYTQRGVPSIVSKEVRTQMALMAGADAVFELPVQYATASAEYFASGAISLLNSLGCVDHILFGTENGDIEEIQKIASILNDEPDEYKKELQKGLKRGLNFASARDAALKKLFTIGNRTTLIGSNNILGIEYCRALMESKSSITPLTIKREGSDYNSDELTGAYASASAIRKLLEDNTTSALGGSNNINSESKTFSNPDQNIYPNSHQDTTTNQSPDQDQSQDTNTDQSRYNDSNQNADTLQDTTTYPDDTYRSILKDYIPEDVLTLLLSQKAYNRLDNYSDYLHYKLLSERSEGFTSYADIHRDLSDKIIKFLPKYTTISGFTDLLKSKDLTYTRIQRSLLHILLGIKQETLDSLKQDNYPIYLRLLGFRKESSPLLAVIRENSDTPVISRMSDAFKIEDEQQKRLLDQDVLASDIYHLIIPDSKNEYQKPVTIL</sequence>
<dbReference type="Gene3D" id="3.40.50.620">
    <property type="entry name" value="HUPs"/>
    <property type="match status" value="1"/>
</dbReference>
<comment type="subcellular location">
    <subcellularLocation>
        <location evidence="2">Cytoplasm</location>
    </subcellularLocation>
</comment>
<dbReference type="InterPro" id="IPR014729">
    <property type="entry name" value="Rossmann-like_a/b/a_fold"/>
</dbReference>
<dbReference type="PANTHER" id="PTHR37825:SF1">
    <property type="entry name" value="TRNA(MET) CYTIDINE ACETATE LIGASE"/>
    <property type="match status" value="1"/>
</dbReference>
<dbReference type="PANTHER" id="PTHR37825">
    <property type="entry name" value="TRNA(MET) CYTIDINE ACETATE LIGASE"/>
    <property type="match status" value="1"/>
</dbReference>
<evidence type="ECO:0000256" key="2">
    <source>
        <dbReference type="HAMAP-Rule" id="MF_01539"/>
    </source>
</evidence>
<dbReference type="AlphaFoldDB" id="A0A1H9LUZ5"/>
<dbReference type="GO" id="GO:0005737">
    <property type="term" value="C:cytoplasm"/>
    <property type="evidence" value="ECO:0007669"/>
    <property type="project" value="UniProtKB-SubCell"/>
</dbReference>
<feature type="compositionally biased region" description="Low complexity" evidence="3">
    <location>
        <begin position="246"/>
        <end position="267"/>
    </location>
</feature>
<feature type="binding site" evidence="2">
    <location>
        <position position="163"/>
    </location>
    <ligand>
        <name>ATP</name>
        <dbReference type="ChEBI" id="CHEBI:30616"/>
    </ligand>
</feature>
<dbReference type="GO" id="GO:0005524">
    <property type="term" value="F:ATP binding"/>
    <property type="evidence" value="ECO:0007669"/>
    <property type="project" value="UniProtKB-KW"/>
</dbReference>
<dbReference type="InterPro" id="IPR008513">
    <property type="entry name" value="tRNA(Met)_cyd_acetate_ligase"/>
</dbReference>
<feature type="binding site" evidence="2">
    <location>
        <position position="102"/>
    </location>
    <ligand>
        <name>ATP</name>
        <dbReference type="ChEBI" id="CHEBI:30616"/>
    </ligand>
</feature>
<feature type="compositionally biased region" description="Polar residues" evidence="3">
    <location>
        <begin position="217"/>
        <end position="245"/>
    </location>
</feature>
<dbReference type="Proteomes" id="UP000182584">
    <property type="component" value="Unassembled WGS sequence"/>
</dbReference>
<evidence type="ECO:0000256" key="3">
    <source>
        <dbReference type="SAM" id="MobiDB-lite"/>
    </source>
</evidence>
<proteinExistence type="inferred from homology"/>
<evidence type="ECO:0000256" key="1">
    <source>
        <dbReference type="ARBA" id="ARBA00022694"/>
    </source>
</evidence>
<dbReference type="GO" id="GO:0016879">
    <property type="term" value="F:ligase activity, forming carbon-nitrogen bonds"/>
    <property type="evidence" value="ECO:0007669"/>
    <property type="project" value="UniProtKB-UniRule"/>
</dbReference>
<keyword evidence="2" id="KW-0547">Nucleotide-binding</keyword>
<dbReference type="HAMAP" id="MF_01539">
    <property type="entry name" value="TmcAL"/>
    <property type="match status" value="1"/>
</dbReference>
<feature type="compositionally biased region" description="Polar residues" evidence="3">
    <location>
        <begin position="269"/>
        <end position="285"/>
    </location>
</feature>
<reference evidence="4 5" key="1">
    <citation type="submission" date="2016-10" db="EMBL/GenBank/DDBJ databases">
        <authorList>
            <person name="de Groot N.N."/>
        </authorList>
    </citation>
    <scope>NUCLEOTIDE SEQUENCE [LARGE SCALE GENOMIC DNA]</scope>
    <source>
        <strain evidence="4 5">AR40</strain>
    </source>
</reference>
<comment type="caution">
    <text evidence="2">Lacks conserved residue(s) required for the propagation of feature annotation.</text>
</comment>
<keyword evidence="1 2" id="KW-0819">tRNA processing</keyword>
<dbReference type="EMBL" id="FOGJ01000002">
    <property type="protein sequence ID" value="SER14995.1"/>
    <property type="molecule type" value="Genomic_DNA"/>
</dbReference>
<keyword evidence="2" id="KW-0694">RNA-binding</keyword>